<feature type="signal peptide" evidence="2">
    <location>
        <begin position="1"/>
        <end position="24"/>
    </location>
</feature>
<name>A0A5B8QXE3_9GAMM</name>
<feature type="compositionally biased region" description="Basic and acidic residues" evidence="1">
    <location>
        <begin position="27"/>
        <end position="47"/>
    </location>
</feature>
<evidence type="ECO:0000313" key="3">
    <source>
        <dbReference type="EMBL" id="QDZ91330.1"/>
    </source>
</evidence>
<gene>
    <name evidence="3" type="ORF">D0436_13180</name>
</gene>
<dbReference type="AlphaFoldDB" id="A0A5B8QXE3"/>
<evidence type="ECO:0000256" key="2">
    <source>
        <dbReference type="SAM" id="SignalP"/>
    </source>
</evidence>
<dbReference type="Proteomes" id="UP000321124">
    <property type="component" value="Chromosome"/>
</dbReference>
<evidence type="ECO:0000313" key="4">
    <source>
        <dbReference type="Proteomes" id="UP000321124"/>
    </source>
</evidence>
<feature type="chain" id="PRO_5023003604" evidence="2">
    <location>
        <begin position="25"/>
        <end position="112"/>
    </location>
</feature>
<evidence type="ECO:0000256" key="1">
    <source>
        <dbReference type="SAM" id="MobiDB-lite"/>
    </source>
</evidence>
<organism evidence="3 4">
    <name type="scientific">Shewanella decolorationis</name>
    <dbReference type="NCBI Taxonomy" id="256839"/>
    <lineage>
        <taxon>Bacteria</taxon>
        <taxon>Pseudomonadati</taxon>
        <taxon>Pseudomonadota</taxon>
        <taxon>Gammaproteobacteria</taxon>
        <taxon>Alteromonadales</taxon>
        <taxon>Shewanellaceae</taxon>
        <taxon>Shewanella</taxon>
    </lineage>
</organism>
<reference evidence="3 4" key="1">
    <citation type="journal article" date="2019" name="Ecotoxicol. Environ. Saf.">
        <title>Microbial characterization of heavy metal resistant bacterial strains isolated from an electroplating wastewater treatment plant.</title>
        <authorList>
            <person name="Cai X."/>
            <person name="Zheng X."/>
            <person name="Zhang D."/>
            <person name="Iqbal W."/>
            <person name="Liu C."/>
            <person name="Yang B."/>
            <person name="Zhao X."/>
            <person name="Lu X."/>
            <person name="Mao Y."/>
        </authorList>
    </citation>
    <scope>NUCLEOTIDE SEQUENCE [LARGE SCALE GENOMIC DNA]</scope>
    <source>
        <strain evidence="3 4">Ni1-3</strain>
    </source>
</reference>
<sequence>MEKLTATLIGGAVLSLVVPMAAFAKNEHEHDKRDKELPPGLQKKADKGQPLPLGWQKKLRPGDILDYDIYDRGRVVVPLDKDGKISIQIEGSIIKLDEKSRKILDIVNIITD</sequence>
<accession>A0A5B8QXE3</accession>
<feature type="region of interest" description="Disordered" evidence="1">
    <location>
        <begin position="27"/>
        <end position="53"/>
    </location>
</feature>
<dbReference type="Gene3D" id="3.10.450.160">
    <property type="entry name" value="inner membrane protein cigr"/>
    <property type="match status" value="1"/>
</dbReference>
<dbReference type="KEGG" id="sdeo:D0436_13180"/>
<dbReference type="RefSeq" id="WP_208659106.1">
    <property type="nucleotide sequence ID" value="NZ_CP031775.2"/>
</dbReference>
<proteinExistence type="predicted"/>
<protein>
    <submittedName>
        <fullName evidence="3">Uncharacterized protein</fullName>
    </submittedName>
</protein>
<keyword evidence="2" id="KW-0732">Signal</keyword>
<dbReference type="EMBL" id="CP031775">
    <property type="protein sequence ID" value="QDZ91330.1"/>
    <property type="molecule type" value="Genomic_DNA"/>
</dbReference>